<proteinExistence type="predicted"/>
<dbReference type="Proteomes" id="UP001367316">
    <property type="component" value="Unassembled WGS sequence"/>
</dbReference>
<name>A0ABR1MZA0_9PEZI</name>
<protein>
    <submittedName>
        <fullName evidence="1">Uncharacterized protein</fullName>
    </submittedName>
</protein>
<sequence length="228" mass="25866">MSSHFMRDCLAKRQYSQLALTATLLPMRRFRRHCCMWCGEVPKALQPHARRLEWPAFGSLSPHRVGDWQTITAQTTDVCRPRRSSYRVPVVPGSYTHGRSFVSARQWILDLQGTSGALYVTARRSVRFWSHCMGSLSAQQLPNASSECSRRCEYYAGYSERLLRTRGKPALVWGGLLRKPRCRAGLRCIFPLIGQFLGRRSRCRAPTSSIDHRQGIYHQGPAAASNPA</sequence>
<gene>
    <name evidence="1" type="ORF">JOL62DRAFT_257465</name>
</gene>
<evidence type="ECO:0000313" key="1">
    <source>
        <dbReference type="EMBL" id="KAK7607889.1"/>
    </source>
</evidence>
<reference evidence="1 2" key="1">
    <citation type="submission" date="2024-04" db="EMBL/GenBank/DDBJ databases">
        <title>Phyllosticta paracitricarpa is synonymous to the EU quarantine fungus P. citricarpa based on phylogenomic analyses.</title>
        <authorList>
            <consortium name="Lawrence Berkeley National Laboratory"/>
            <person name="Van ingen-buijs V.A."/>
            <person name="Van westerhoven A.C."/>
            <person name="Haridas S."/>
            <person name="Skiadas P."/>
            <person name="Martin F."/>
            <person name="Groenewald J.Z."/>
            <person name="Crous P.W."/>
            <person name="Seidl M.F."/>
        </authorList>
    </citation>
    <scope>NUCLEOTIDE SEQUENCE [LARGE SCALE GENOMIC DNA]</scope>
    <source>
        <strain evidence="1 2">CBS 141358</strain>
    </source>
</reference>
<keyword evidence="2" id="KW-1185">Reference proteome</keyword>
<dbReference type="EMBL" id="JBBPBF010000033">
    <property type="protein sequence ID" value="KAK7607889.1"/>
    <property type="molecule type" value="Genomic_DNA"/>
</dbReference>
<evidence type="ECO:0000313" key="2">
    <source>
        <dbReference type="Proteomes" id="UP001367316"/>
    </source>
</evidence>
<comment type="caution">
    <text evidence="1">The sequence shown here is derived from an EMBL/GenBank/DDBJ whole genome shotgun (WGS) entry which is preliminary data.</text>
</comment>
<organism evidence="1 2">
    <name type="scientific">Phyllosticta paracitricarpa</name>
    <dbReference type="NCBI Taxonomy" id="2016321"/>
    <lineage>
        <taxon>Eukaryota</taxon>
        <taxon>Fungi</taxon>
        <taxon>Dikarya</taxon>
        <taxon>Ascomycota</taxon>
        <taxon>Pezizomycotina</taxon>
        <taxon>Dothideomycetes</taxon>
        <taxon>Dothideomycetes incertae sedis</taxon>
        <taxon>Botryosphaeriales</taxon>
        <taxon>Phyllostictaceae</taxon>
        <taxon>Phyllosticta</taxon>
    </lineage>
</organism>
<accession>A0ABR1MZA0</accession>